<evidence type="ECO:0000256" key="1">
    <source>
        <dbReference type="ARBA" id="ARBA00022723"/>
    </source>
</evidence>
<dbReference type="PANTHER" id="PTHR46300:SF11">
    <property type="entry name" value="OXIDOREDUCTASE, PUTATIVE-RELATED"/>
    <property type="match status" value="1"/>
</dbReference>
<dbReference type="STRING" id="4846.A0A367JNP0"/>
<evidence type="ECO:0000256" key="4">
    <source>
        <dbReference type="PIRSR" id="PIRSR602401-1"/>
    </source>
</evidence>
<dbReference type="AlphaFoldDB" id="A0A367JNP0"/>
<dbReference type="Proteomes" id="UP000253551">
    <property type="component" value="Unassembled WGS sequence"/>
</dbReference>
<accession>A0A367JNP0</accession>
<evidence type="ECO:0000256" key="2">
    <source>
        <dbReference type="ARBA" id="ARBA00023002"/>
    </source>
</evidence>
<keyword evidence="6" id="KW-0472">Membrane</keyword>
<dbReference type="GO" id="GO:0005506">
    <property type="term" value="F:iron ion binding"/>
    <property type="evidence" value="ECO:0007669"/>
    <property type="project" value="InterPro"/>
</dbReference>
<protein>
    <recommendedName>
        <fullName evidence="9">Cytochrome P450-dit2</fullName>
    </recommendedName>
</protein>
<comment type="caution">
    <text evidence="7">The sequence shown here is derived from an EMBL/GenBank/DDBJ whole genome shotgun (WGS) entry which is preliminary data.</text>
</comment>
<dbReference type="SUPFAM" id="SSF48264">
    <property type="entry name" value="Cytochrome P450"/>
    <property type="match status" value="1"/>
</dbReference>
<dbReference type="InterPro" id="IPR002401">
    <property type="entry name" value="Cyt_P450_E_grp-I"/>
</dbReference>
<evidence type="ECO:0008006" key="9">
    <source>
        <dbReference type="Google" id="ProtNLM"/>
    </source>
</evidence>
<dbReference type="PRINTS" id="PR00385">
    <property type="entry name" value="P450"/>
</dbReference>
<keyword evidence="3 4" id="KW-0408">Iron</keyword>
<reference evidence="7 8" key="1">
    <citation type="journal article" date="2018" name="G3 (Bethesda)">
        <title>Phylogenetic and Phylogenomic Definition of Rhizopus Species.</title>
        <authorList>
            <person name="Gryganskyi A.P."/>
            <person name="Golan J."/>
            <person name="Dolatabadi S."/>
            <person name="Mondo S."/>
            <person name="Robb S."/>
            <person name="Idnurm A."/>
            <person name="Muszewska A."/>
            <person name="Steczkiewicz K."/>
            <person name="Masonjones S."/>
            <person name="Liao H.L."/>
            <person name="Gajdeczka M.T."/>
            <person name="Anike F."/>
            <person name="Vuek A."/>
            <person name="Anishchenko I.M."/>
            <person name="Voigt K."/>
            <person name="de Hoog G.S."/>
            <person name="Smith M.E."/>
            <person name="Heitman J."/>
            <person name="Vilgalys R."/>
            <person name="Stajich J.E."/>
        </authorList>
    </citation>
    <scope>NUCLEOTIDE SEQUENCE [LARGE SCALE GENOMIC DNA]</scope>
    <source>
        <strain evidence="7 8">LSU 92-RS-03</strain>
    </source>
</reference>
<evidence type="ECO:0000256" key="6">
    <source>
        <dbReference type="SAM" id="Phobius"/>
    </source>
</evidence>
<dbReference type="InterPro" id="IPR017972">
    <property type="entry name" value="Cyt_P450_CS"/>
</dbReference>
<dbReference type="OrthoDB" id="1103324at2759"/>
<keyword evidence="6" id="KW-1133">Transmembrane helix</keyword>
<dbReference type="PANTHER" id="PTHR46300">
    <property type="entry name" value="P450, PUTATIVE (EUROFUNG)-RELATED-RELATED"/>
    <property type="match status" value="1"/>
</dbReference>
<dbReference type="GO" id="GO:0016705">
    <property type="term" value="F:oxidoreductase activity, acting on paired donors, with incorporation or reduction of molecular oxygen"/>
    <property type="evidence" value="ECO:0007669"/>
    <property type="project" value="InterPro"/>
</dbReference>
<organism evidence="7 8">
    <name type="scientific">Rhizopus stolonifer</name>
    <name type="common">Rhizopus nigricans</name>
    <dbReference type="NCBI Taxonomy" id="4846"/>
    <lineage>
        <taxon>Eukaryota</taxon>
        <taxon>Fungi</taxon>
        <taxon>Fungi incertae sedis</taxon>
        <taxon>Mucoromycota</taxon>
        <taxon>Mucoromycotina</taxon>
        <taxon>Mucoromycetes</taxon>
        <taxon>Mucorales</taxon>
        <taxon>Mucorineae</taxon>
        <taxon>Rhizopodaceae</taxon>
        <taxon>Rhizopus</taxon>
    </lineage>
</organism>
<keyword evidence="1 4" id="KW-0479">Metal-binding</keyword>
<dbReference type="PRINTS" id="PR00463">
    <property type="entry name" value="EP450I"/>
</dbReference>
<name>A0A367JNP0_RHIST</name>
<dbReference type="Pfam" id="PF00067">
    <property type="entry name" value="p450"/>
    <property type="match status" value="1"/>
</dbReference>
<dbReference type="Gene3D" id="1.10.630.10">
    <property type="entry name" value="Cytochrome P450"/>
    <property type="match status" value="1"/>
</dbReference>
<feature type="transmembrane region" description="Helical" evidence="6">
    <location>
        <begin position="18"/>
        <end position="35"/>
    </location>
</feature>
<keyword evidence="5" id="KW-0503">Monooxygenase</keyword>
<dbReference type="InterPro" id="IPR036396">
    <property type="entry name" value="Cyt_P450_sf"/>
</dbReference>
<dbReference type="InterPro" id="IPR001128">
    <property type="entry name" value="Cyt_P450"/>
</dbReference>
<dbReference type="GO" id="GO:0004497">
    <property type="term" value="F:monooxygenase activity"/>
    <property type="evidence" value="ECO:0007669"/>
    <property type="project" value="UniProtKB-KW"/>
</dbReference>
<comment type="similarity">
    <text evidence="5">Belongs to the cytochrome P450 family.</text>
</comment>
<evidence type="ECO:0000256" key="3">
    <source>
        <dbReference type="ARBA" id="ARBA00023004"/>
    </source>
</evidence>
<keyword evidence="4 5" id="KW-0349">Heme</keyword>
<keyword evidence="2 5" id="KW-0560">Oxidoreductase</keyword>
<feature type="binding site" description="axial binding residue" evidence="4">
    <location>
        <position position="464"/>
    </location>
    <ligand>
        <name>heme</name>
        <dbReference type="ChEBI" id="CHEBI:30413"/>
    </ligand>
    <ligandPart>
        <name>Fe</name>
        <dbReference type="ChEBI" id="CHEBI:18248"/>
    </ligandPart>
</feature>
<evidence type="ECO:0000313" key="8">
    <source>
        <dbReference type="Proteomes" id="UP000253551"/>
    </source>
</evidence>
<evidence type="ECO:0000256" key="5">
    <source>
        <dbReference type="RuleBase" id="RU000461"/>
    </source>
</evidence>
<sequence>MDSQALQQVIQKFDRKQISILSTAVLTVATAWFIRRTIKKSKEFKTGGSREIPTPDGQYFYLGHLPLLGDYPGYKVTEWHRQLGPIFRIKAGVQNWVFIGDPEAAHEIFVSKGSLSSGRPFLTYGNGIHGEGSRGMAFIDNNKNWKSARTASLNMLSPKSVDDLHAVIEKETRVSVELLIHDYLKTPEEGIDPVNYTRLSAINFILSTVFGIPGLSSAEDPIYKAIAHTMEQHIKLISVVGDMSAYFPVLSFLDVIFRKEKKMRDFVENEHRPLYRELIKRSRESEQPSLIKKLDSMKDSLGIDEDNMVVIAIEMMIGGVDTTSFAMAFSLAVICHYPEWQKKMGEEIDNFVKEKGRMPMYSERTQLPNVLAVLKETVRYRPSGYLGIAHRATEDITYKDYVIPKDTVLISNAHTTNADATFYTEPEKFMPERFMGDTRSLYASSNANIANRELFSFGWGRRICPGIYLAETEMFNWLCQLFLRCTVEPIISSTGEKIYPDIEDCIDLGAVVRPVPYKVRLSERHA</sequence>
<dbReference type="GO" id="GO:0020037">
    <property type="term" value="F:heme binding"/>
    <property type="evidence" value="ECO:0007669"/>
    <property type="project" value="InterPro"/>
</dbReference>
<keyword evidence="6" id="KW-0812">Transmembrane</keyword>
<keyword evidence="8" id="KW-1185">Reference proteome</keyword>
<dbReference type="InterPro" id="IPR050364">
    <property type="entry name" value="Cytochrome_P450_fung"/>
</dbReference>
<evidence type="ECO:0000313" key="7">
    <source>
        <dbReference type="EMBL" id="RCH91547.1"/>
    </source>
</evidence>
<gene>
    <name evidence="7" type="ORF">CU098_008391</name>
</gene>
<dbReference type="PROSITE" id="PS00086">
    <property type="entry name" value="CYTOCHROME_P450"/>
    <property type="match status" value="1"/>
</dbReference>
<proteinExistence type="inferred from homology"/>
<dbReference type="EMBL" id="PJQM01002976">
    <property type="protein sequence ID" value="RCH91547.1"/>
    <property type="molecule type" value="Genomic_DNA"/>
</dbReference>
<comment type="cofactor">
    <cofactor evidence="4">
        <name>heme</name>
        <dbReference type="ChEBI" id="CHEBI:30413"/>
    </cofactor>
</comment>